<reference evidence="1" key="1">
    <citation type="submission" date="2021-06" db="EMBL/GenBank/DDBJ databases">
        <authorList>
            <person name="Kallberg Y."/>
            <person name="Tangrot J."/>
            <person name="Rosling A."/>
        </authorList>
    </citation>
    <scope>NUCLEOTIDE SEQUENCE</scope>
    <source>
        <strain evidence="1">IL203A</strain>
    </source>
</reference>
<accession>A0ACA9QGJ2</accession>
<feature type="non-terminal residue" evidence="1">
    <location>
        <position position="1"/>
    </location>
</feature>
<protein>
    <submittedName>
        <fullName evidence="1">7974_t:CDS:1</fullName>
    </submittedName>
</protein>
<name>A0ACA9QGJ2_9GLOM</name>
<evidence type="ECO:0000313" key="1">
    <source>
        <dbReference type="EMBL" id="CAG8750662.1"/>
    </source>
</evidence>
<gene>
    <name evidence="1" type="ORF">DHETER_LOCUS14616</name>
</gene>
<organism evidence="1 2">
    <name type="scientific">Dentiscutata heterogama</name>
    <dbReference type="NCBI Taxonomy" id="1316150"/>
    <lineage>
        <taxon>Eukaryota</taxon>
        <taxon>Fungi</taxon>
        <taxon>Fungi incertae sedis</taxon>
        <taxon>Mucoromycota</taxon>
        <taxon>Glomeromycotina</taxon>
        <taxon>Glomeromycetes</taxon>
        <taxon>Diversisporales</taxon>
        <taxon>Gigasporaceae</taxon>
        <taxon>Dentiscutata</taxon>
    </lineage>
</organism>
<proteinExistence type="predicted"/>
<comment type="caution">
    <text evidence="1">The sequence shown here is derived from an EMBL/GenBank/DDBJ whole genome shotgun (WGS) entry which is preliminary data.</text>
</comment>
<feature type="non-terminal residue" evidence="1">
    <location>
        <position position="124"/>
    </location>
</feature>
<sequence length="124" mass="14690">CFKDATLEISALTYPTLSYTISIYNYLLDLIKKFLNEDSYSNDIINKTKYMLILNQNNNQVTNKPSRLMAYIVKKRKYTELDELIKYLQKSPSNCNIDILTFWKLHEKDYLNLSKMARDFLAIL</sequence>
<dbReference type="EMBL" id="CAJVPU010045970">
    <property type="protein sequence ID" value="CAG8750662.1"/>
    <property type="molecule type" value="Genomic_DNA"/>
</dbReference>
<dbReference type="Proteomes" id="UP000789702">
    <property type="component" value="Unassembled WGS sequence"/>
</dbReference>
<evidence type="ECO:0000313" key="2">
    <source>
        <dbReference type="Proteomes" id="UP000789702"/>
    </source>
</evidence>
<keyword evidence="2" id="KW-1185">Reference proteome</keyword>